<dbReference type="FunFam" id="1.10.10.10:FF:000001">
    <property type="entry name" value="LysR family transcriptional regulator"/>
    <property type="match status" value="1"/>
</dbReference>
<dbReference type="SUPFAM" id="SSF53850">
    <property type="entry name" value="Periplasmic binding protein-like II"/>
    <property type="match status" value="1"/>
</dbReference>
<evidence type="ECO:0000256" key="2">
    <source>
        <dbReference type="ARBA" id="ARBA00023015"/>
    </source>
</evidence>
<evidence type="ECO:0000256" key="1">
    <source>
        <dbReference type="ARBA" id="ARBA00009437"/>
    </source>
</evidence>
<evidence type="ECO:0000256" key="4">
    <source>
        <dbReference type="ARBA" id="ARBA00023163"/>
    </source>
</evidence>
<dbReference type="PANTHER" id="PTHR30346:SF0">
    <property type="entry name" value="HCA OPERON TRANSCRIPTIONAL ACTIVATOR HCAR"/>
    <property type="match status" value="1"/>
</dbReference>
<dbReference type="InterPro" id="IPR000847">
    <property type="entry name" value="LysR_HTH_N"/>
</dbReference>
<feature type="domain" description="HTH lysR-type" evidence="5">
    <location>
        <begin position="1"/>
        <end position="58"/>
    </location>
</feature>
<gene>
    <name evidence="6" type="ORF">HNR40_008685</name>
</gene>
<dbReference type="Pfam" id="PF00126">
    <property type="entry name" value="HTH_1"/>
    <property type="match status" value="1"/>
</dbReference>
<accession>A0A7W8ABM0</accession>
<proteinExistence type="inferred from homology"/>
<dbReference type="GO" id="GO:0032993">
    <property type="term" value="C:protein-DNA complex"/>
    <property type="evidence" value="ECO:0007669"/>
    <property type="project" value="TreeGrafter"/>
</dbReference>
<evidence type="ECO:0000256" key="3">
    <source>
        <dbReference type="ARBA" id="ARBA00023125"/>
    </source>
</evidence>
<evidence type="ECO:0000313" key="6">
    <source>
        <dbReference type="EMBL" id="MBB5083182.1"/>
    </source>
</evidence>
<dbReference type="InterPro" id="IPR005119">
    <property type="entry name" value="LysR_subst-bd"/>
</dbReference>
<reference evidence="6 7" key="1">
    <citation type="submission" date="2020-08" db="EMBL/GenBank/DDBJ databases">
        <title>Genomic Encyclopedia of Type Strains, Phase IV (KMG-IV): sequencing the most valuable type-strain genomes for metagenomic binning, comparative biology and taxonomic classification.</title>
        <authorList>
            <person name="Goeker M."/>
        </authorList>
    </citation>
    <scope>NUCLEOTIDE SEQUENCE [LARGE SCALE GENOMIC DNA]</scope>
    <source>
        <strain evidence="6 7">DSM 45385</strain>
    </source>
</reference>
<name>A0A7W8ABM0_9ACTN</name>
<dbReference type="AlphaFoldDB" id="A0A7W8ABM0"/>
<keyword evidence="3 6" id="KW-0238">DNA-binding</keyword>
<keyword evidence="4" id="KW-0804">Transcription</keyword>
<dbReference type="SUPFAM" id="SSF46785">
    <property type="entry name" value="Winged helix' DNA-binding domain"/>
    <property type="match status" value="1"/>
</dbReference>
<dbReference type="GO" id="GO:0003700">
    <property type="term" value="F:DNA-binding transcription factor activity"/>
    <property type="evidence" value="ECO:0007669"/>
    <property type="project" value="InterPro"/>
</dbReference>
<comment type="caution">
    <text evidence="6">The sequence shown here is derived from an EMBL/GenBank/DDBJ whole genome shotgun (WGS) entry which is preliminary data.</text>
</comment>
<dbReference type="InterPro" id="IPR036390">
    <property type="entry name" value="WH_DNA-bd_sf"/>
</dbReference>
<sequence length="294" mass="33042">MDLRDIEIFLTLSEELHFGRTAERLHLTQARISQSIKKQERAIGTALFERTSRRVALTEIGRQLYTDLKPIQRSLDECLERAKLAARGKARVLRVGLIPHNLPELRTRFDTFPHRHPDVDLRIGHIGFGDPFGPLRRNEVDIALLWLPVREADLTVGPVMFTEPVMLAMSATHRLATRESVSLEDLGDEVTVGGITLEYWREALIPTRTPNGRLIEIGPTATTWADMVPILSNGKAVSPVHAHAARYASRPDLAYVPIHDAPRTQWALVWRTATESDLILDLSGTVQEMGPLTH</sequence>
<dbReference type="PANTHER" id="PTHR30346">
    <property type="entry name" value="TRANSCRIPTIONAL DUAL REGULATOR HCAR-RELATED"/>
    <property type="match status" value="1"/>
</dbReference>
<comment type="similarity">
    <text evidence="1">Belongs to the LysR transcriptional regulatory family.</text>
</comment>
<protein>
    <submittedName>
        <fullName evidence="6">DNA-binding transcriptional LysR family regulator</fullName>
    </submittedName>
</protein>
<dbReference type="GO" id="GO:0003677">
    <property type="term" value="F:DNA binding"/>
    <property type="evidence" value="ECO:0007669"/>
    <property type="project" value="UniProtKB-KW"/>
</dbReference>
<dbReference type="Gene3D" id="3.40.190.10">
    <property type="entry name" value="Periplasmic binding protein-like II"/>
    <property type="match status" value="2"/>
</dbReference>
<keyword evidence="7" id="KW-1185">Reference proteome</keyword>
<dbReference type="RefSeq" id="WP_184972047.1">
    <property type="nucleotide sequence ID" value="NZ_JACHIN010000016.1"/>
</dbReference>
<dbReference type="InterPro" id="IPR036388">
    <property type="entry name" value="WH-like_DNA-bd_sf"/>
</dbReference>
<evidence type="ECO:0000259" key="5">
    <source>
        <dbReference type="PROSITE" id="PS50931"/>
    </source>
</evidence>
<dbReference type="Gene3D" id="1.10.10.10">
    <property type="entry name" value="Winged helix-like DNA-binding domain superfamily/Winged helix DNA-binding domain"/>
    <property type="match status" value="1"/>
</dbReference>
<dbReference type="PROSITE" id="PS50931">
    <property type="entry name" value="HTH_LYSR"/>
    <property type="match status" value="1"/>
</dbReference>
<evidence type="ECO:0000313" key="7">
    <source>
        <dbReference type="Proteomes" id="UP000568380"/>
    </source>
</evidence>
<organism evidence="6 7">
    <name type="scientific">Nonomuraea endophytica</name>
    <dbReference type="NCBI Taxonomy" id="714136"/>
    <lineage>
        <taxon>Bacteria</taxon>
        <taxon>Bacillati</taxon>
        <taxon>Actinomycetota</taxon>
        <taxon>Actinomycetes</taxon>
        <taxon>Streptosporangiales</taxon>
        <taxon>Streptosporangiaceae</taxon>
        <taxon>Nonomuraea</taxon>
    </lineage>
</organism>
<dbReference type="Pfam" id="PF03466">
    <property type="entry name" value="LysR_substrate"/>
    <property type="match status" value="1"/>
</dbReference>
<dbReference type="EMBL" id="JACHIN010000016">
    <property type="protein sequence ID" value="MBB5083182.1"/>
    <property type="molecule type" value="Genomic_DNA"/>
</dbReference>
<dbReference type="Proteomes" id="UP000568380">
    <property type="component" value="Unassembled WGS sequence"/>
</dbReference>
<keyword evidence="2" id="KW-0805">Transcription regulation</keyword>